<evidence type="ECO:0000259" key="2">
    <source>
        <dbReference type="Pfam" id="PF13518"/>
    </source>
</evidence>
<evidence type="ECO:0000313" key="3">
    <source>
        <dbReference type="EMBL" id="SFM08767.1"/>
    </source>
</evidence>
<dbReference type="AlphaFoldDB" id="A0A1I4N0C5"/>
<feature type="domain" description="Insertion element IS150 protein InsJ-like helix-turn-helix" evidence="2">
    <location>
        <begin position="11"/>
        <end position="56"/>
    </location>
</feature>
<dbReference type="RefSeq" id="WP_089862752.1">
    <property type="nucleotide sequence ID" value="NZ_FOTI01000064.1"/>
</dbReference>
<organism evidence="3 4">
    <name type="scientific">Halanaerobium salsuginis</name>
    <dbReference type="NCBI Taxonomy" id="29563"/>
    <lineage>
        <taxon>Bacteria</taxon>
        <taxon>Bacillati</taxon>
        <taxon>Bacillota</taxon>
        <taxon>Clostridia</taxon>
        <taxon>Halanaerobiales</taxon>
        <taxon>Halanaerobiaceae</taxon>
        <taxon>Halanaerobium</taxon>
    </lineage>
</organism>
<proteinExistence type="inferred from homology"/>
<comment type="similarity">
    <text evidence="1">Belongs to the IS150/IS1296 orfA family.</text>
</comment>
<evidence type="ECO:0000256" key="1">
    <source>
        <dbReference type="ARBA" id="ARBA00038232"/>
    </source>
</evidence>
<dbReference type="PANTHER" id="PTHR33795">
    <property type="entry name" value="INSERTION ELEMENT IS150 PROTEIN INSJ"/>
    <property type="match status" value="1"/>
</dbReference>
<feature type="domain" description="Insertion element IS150 protein InsJ-like helix-turn-helix" evidence="2">
    <location>
        <begin position="69"/>
        <end position="108"/>
    </location>
</feature>
<name>A0A1I4N0C5_9FIRM</name>
<protein>
    <submittedName>
        <fullName evidence="3">Transposase and inactivated derivatives</fullName>
    </submittedName>
</protein>
<dbReference type="EMBL" id="FOTI01000064">
    <property type="protein sequence ID" value="SFM08767.1"/>
    <property type="molecule type" value="Genomic_DNA"/>
</dbReference>
<dbReference type="Pfam" id="PF13518">
    <property type="entry name" value="HTH_28"/>
    <property type="match status" value="2"/>
</dbReference>
<accession>A0A1I4N0C5</accession>
<dbReference type="PANTHER" id="PTHR33795:SF1">
    <property type="entry name" value="INSERTION ELEMENT IS150 PROTEIN INSJ"/>
    <property type="match status" value="1"/>
</dbReference>
<dbReference type="STRING" id="29563.SAMN02983006_02772"/>
<evidence type="ECO:0000313" key="4">
    <source>
        <dbReference type="Proteomes" id="UP000199006"/>
    </source>
</evidence>
<dbReference type="InterPro" id="IPR052057">
    <property type="entry name" value="IS150/IS1296_orfA-like"/>
</dbReference>
<dbReference type="InterPro" id="IPR055247">
    <property type="entry name" value="InsJ-like_HTH"/>
</dbReference>
<dbReference type="InterPro" id="IPR010921">
    <property type="entry name" value="Trp_repressor/repl_initiator"/>
</dbReference>
<reference evidence="3 4" key="1">
    <citation type="submission" date="2016-10" db="EMBL/GenBank/DDBJ databases">
        <authorList>
            <person name="de Groot N.N."/>
        </authorList>
    </citation>
    <scope>NUCLEOTIDE SEQUENCE [LARGE SCALE GENOMIC DNA]</scope>
    <source>
        <strain evidence="3 4">ATCC 51327</strain>
    </source>
</reference>
<dbReference type="GO" id="GO:0043565">
    <property type="term" value="F:sequence-specific DNA binding"/>
    <property type="evidence" value="ECO:0007669"/>
    <property type="project" value="InterPro"/>
</dbReference>
<dbReference type="Proteomes" id="UP000199006">
    <property type="component" value="Unassembled WGS sequence"/>
</dbReference>
<dbReference type="Gene3D" id="1.10.10.10">
    <property type="entry name" value="Winged helix-like DNA-binding domain superfamily/Winged helix DNA-binding domain"/>
    <property type="match status" value="2"/>
</dbReference>
<dbReference type="InterPro" id="IPR036388">
    <property type="entry name" value="WH-like_DNA-bd_sf"/>
</dbReference>
<dbReference type="SUPFAM" id="SSF48295">
    <property type="entry name" value="TrpR-like"/>
    <property type="match status" value="2"/>
</dbReference>
<keyword evidence="4" id="KW-1185">Reference proteome</keyword>
<gene>
    <name evidence="3" type="ORF">SAMN02983006_02772</name>
</gene>
<sequence length="142" mass="16968">MPRKSKYSAKEKYKILMEHENGMRVINRICHKYGIDRATFQIWRYKYNKYGIEGLRVLKANKKYSKELKEKAVKEYLSGESSLNEIVRKYEISSKSVVLQWITRYNSHRELTATGKGMNKSMTKGRTTTWKERLEIVLYCKR</sequence>